<dbReference type="InterPro" id="IPR015947">
    <property type="entry name" value="PUA-like_sf"/>
</dbReference>
<dbReference type="Pfam" id="PF04266">
    <property type="entry name" value="ASCH"/>
    <property type="match status" value="1"/>
</dbReference>
<proteinExistence type="predicted"/>
<evidence type="ECO:0000259" key="1">
    <source>
        <dbReference type="Pfam" id="PF04266"/>
    </source>
</evidence>
<evidence type="ECO:0000313" key="2">
    <source>
        <dbReference type="EMBL" id="TWB12958.1"/>
    </source>
</evidence>
<dbReference type="SUPFAM" id="SSF88697">
    <property type="entry name" value="PUA domain-like"/>
    <property type="match status" value="1"/>
</dbReference>
<protein>
    <submittedName>
        <fullName evidence="2">Putative transcriptional regulator</fullName>
    </submittedName>
</protein>
<dbReference type="InterPro" id="IPR007374">
    <property type="entry name" value="ASCH_domain"/>
</dbReference>
<sequence length="159" mass="18177">MNTMPLFKRDILVSIRPTYASKILSGLKTVELRRKFPEASAIGATVLIYSTSPVQAIVGYARIKDVLRLPVEQIWQDHGEAACIERHDFDAYFDGLAYGFAILLDKVQTLNQQLNVAELKDEFGFVPPQSFRYLDEGYTSLLSDERLQTPYRHKHRNQA</sequence>
<dbReference type="AlphaFoldDB" id="A0A560EUF7"/>
<feature type="domain" description="ASCH" evidence="1">
    <location>
        <begin position="14"/>
        <end position="80"/>
    </location>
</feature>
<name>A0A560EUF7_9PROT</name>
<reference evidence="2 3" key="1">
    <citation type="submission" date="2019-06" db="EMBL/GenBank/DDBJ databases">
        <title>Genomic Encyclopedia of Type Strains, Phase IV (KMG-V): Genome sequencing to study the core and pangenomes of soil and plant-associated prokaryotes.</title>
        <authorList>
            <person name="Whitman W."/>
        </authorList>
    </citation>
    <scope>NUCLEOTIDE SEQUENCE [LARGE SCALE GENOMIC DNA]</scope>
    <source>
        <strain evidence="2 3">BR 11880</strain>
    </source>
</reference>
<organism evidence="2 3">
    <name type="scientific">Nitrospirillum amazonense</name>
    <dbReference type="NCBI Taxonomy" id="28077"/>
    <lineage>
        <taxon>Bacteria</taxon>
        <taxon>Pseudomonadati</taxon>
        <taxon>Pseudomonadota</taxon>
        <taxon>Alphaproteobacteria</taxon>
        <taxon>Rhodospirillales</taxon>
        <taxon>Azospirillaceae</taxon>
        <taxon>Nitrospirillum</taxon>
    </lineage>
</organism>
<gene>
    <name evidence="2" type="ORF">FBZ89_12259</name>
</gene>
<dbReference type="OrthoDB" id="9797478at2"/>
<dbReference type="Proteomes" id="UP000319859">
    <property type="component" value="Unassembled WGS sequence"/>
</dbReference>
<evidence type="ECO:0000313" key="3">
    <source>
        <dbReference type="Proteomes" id="UP000319859"/>
    </source>
</evidence>
<comment type="caution">
    <text evidence="2">The sequence shown here is derived from an EMBL/GenBank/DDBJ whole genome shotgun (WGS) entry which is preliminary data.</text>
</comment>
<dbReference type="EMBL" id="VITN01000022">
    <property type="protein sequence ID" value="TWB12958.1"/>
    <property type="molecule type" value="Genomic_DNA"/>
</dbReference>
<dbReference type="RefSeq" id="WP_145753135.1">
    <property type="nucleotide sequence ID" value="NZ_VITN01000022.1"/>
</dbReference>
<dbReference type="Gene3D" id="2.30.130.30">
    <property type="entry name" value="Hypothetical protein"/>
    <property type="match status" value="1"/>
</dbReference>
<accession>A0A560EUF7</accession>